<reference evidence="2" key="1">
    <citation type="submission" date="2013-09" db="EMBL/GenBank/DDBJ databases">
        <title>Corchorus olitorius genome sequencing.</title>
        <authorList>
            <person name="Alam M."/>
            <person name="Haque M.S."/>
            <person name="Islam M.S."/>
            <person name="Emdad E.M."/>
            <person name="Islam M.M."/>
            <person name="Ahmed B."/>
            <person name="Halim A."/>
            <person name="Hossen Q.M.M."/>
            <person name="Hossain M.Z."/>
            <person name="Ahmed R."/>
            <person name="Khan M.M."/>
            <person name="Islam R."/>
            <person name="Rashid M.M."/>
            <person name="Khan S.A."/>
            <person name="Rahman M.S."/>
            <person name="Alam M."/>
            <person name="Yahiya A.S."/>
            <person name="Khan M.S."/>
            <person name="Azam M.S."/>
            <person name="Haque T."/>
            <person name="Lashkar M.Z.H."/>
            <person name="Akhand A.I."/>
            <person name="Morshed G."/>
            <person name="Roy S."/>
            <person name="Uddin K.S."/>
            <person name="Rabeya T."/>
            <person name="Hossain A.S."/>
            <person name="Chowdhury A."/>
            <person name="Snigdha A.R."/>
            <person name="Mortoza M.S."/>
            <person name="Matin S.A."/>
            <person name="Hoque S.M.E."/>
            <person name="Islam M.K."/>
            <person name="Roy D.K."/>
            <person name="Haider R."/>
            <person name="Moosa M.M."/>
            <person name="Elias S.M."/>
            <person name="Hasan A.M."/>
            <person name="Jahan S."/>
            <person name="Shafiuddin M."/>
            <person name="Mahmood N."/>
            <person name="Shommy N.S."/>
        </authorList>
    </citation>
    <scope>NUCLEOTIDE SEQUENCE [LARGE SCALE GENOMIC DNA]</scope>
    <source>
        <strain evidence="2">cv. O-4</strain>
    </source>
</reference>
<comment type="caution">
    <text evidence="1">The sequence shown here is derived from an EMBL/GenBank/DDBJ whole genome shotgun (WGS) entry which is preliminary data.</text>
</comment>
<sequence>MGTSVAIHSLEKDIDMSLKELDNVISEISNVFSCVVDGMQLGLQNMVRVFAKTDPSSSTIVCGAFCAMFGVIAIDSGSTDKVENVFWSIHNGKVRRAVSL</sequence>
<evidence type="ECO:0000313" key="1">
    <source>
        <dbReference type="EMBL" id="OMO93490.1"/>
    </source>
</evidence>
<name>A0A1R3JFA6_9ROSI</name>
<dbReference type="AlphaFoldDB" id="A0A1R3JFA6"/>
<dbReference type="EMBL" id="AWUE01016262">
    <property type="protein sequence ID" value="OMO93490.1"/>
    <property type="molecule type" value="Genomic_DNA"/>
</dbReference>
<evidence type="ECO:0000313" key="2">
    <source>
        <dbReference type="Proteomes" id="UP000187203"/>
    </source>
</evidence>
<dbReference type="STRING" id="93759.A0A1R3JFA6"/>
<proteinExistence type="predicted"/>
<dbReference type="OrthoDB" id="1925749at2759"/>
<gene>
    <name evidence="1" type="ORF">COLO4_16923</name>
</gene>
<protein>
    <submittedName>
        <fullName evidence="1">Uncharacterized protein</fullName>
    </submittedName>
</protein>
<accession>A0A1R3JFA6</accession>
<dbReference type="Proteomes" id="UP000187203">
    <property type="component" value="Unassembled WGS sequence"/>
</dbReference>
<keyword evidence="2" id="KW-1185">Reference proteome</keyword>
<organism evidence="1 2">
    <name type="scientific">Corchorus olitorius</name>
    <dbReference type="NCBI Taxonomy" id="93759"/>
    <lineage>
        <taxon>Eukaryota</taxon>
        <taxon>Viridiplantae</taxon>
        <taxon>Streptophyta</taxon>
        <taxon>Embryophyta</taxon>
        <taxon>Tracheophyta</taxon>
        <taxon>Spermatophyta</taxon>
        <taxon>Magnoliopsida</taxon>
        <taxon>eudicotyledons</taxon>
        <taxon>Gunneridae</taxon>
        <taxon>Pentapetalae</taxon>
        <taxon>rosids</taxon>
        <taxon>malvids</taxon>
        <taxon>Malvales</taxon>
        <taxon>Malvaceae</taxon>
        <taxon>Grewioideae</taxon>
        <taxon>Apeibeae</taxon>
        <taxon>Corchorus</taxon>
    </lineage>
</organism>